<dbReference type="KEGG" id="srub:C2R22_24440"/>
<dbReference type="InterPro" id="IPR043855">
    <property type="entry name" value="DUF5817"/>
</dbReference>
<dbReference type="EMBL" id="CP026314">
    <property type="protein sequence ID" value="AUV84682.1"/>
    <property type="molecule type" value="Genomic_DNA"/>
</dbReference>
<dbReference type="OrthoDB" id="214685at2157"/>
<keyword evidence="3" id="KW-0614">Plasmid</keyword>
<proteinExistence type="predicted"/>
<name>A0A2I8VS03_9EURY</name>
<evidence type="ECO:0000256" key="1">
    <source>
        <dbReference type="SAM" id="MobiDB-lite"/>
    </source>
</evidence>
<evidence type="ECO:0000259" key="2">
    <source>
        <dbReference type="Pfam" id="PF19134"/>
    </source>
</evidence>
<protein>
    <recommendedName>
        <fullName evidence="2">DUF5817 domain-containing protein</fullName>
    </recommendedName>
</protein>
<organism evidence="3 4">
    <name type="scientific">Salinigranum rubrum</name>
    <dbReference type="NCBI Taxonomy" id="755307"/>
    <lineage>
        <taxon>Archaea</taxon>
        <taxon>Methanobacteriati</taxon>
        <taxon>Methanobacteriota</taxon>
        <taxon>Stenosarchaea group</taxon>
        <taxon>Halobacteria</taxon>
        <taxon>Halobacteriales</taxon>
        <taxon>Haloferacaceae</taxon>
        <taxon>Salinigranum</taxon>
    </lineage>
</organism>
<dbReference type="Pfam" id="PF19134">
    <property type="entry name" value="DUF5817"/>
    <property type="match status" value="1"/>
</dbReference>
<feature type="compositionally biased region" description="Basic residues" evidence="1">
    <location>
        <begin position="517"/>
        <end position="528"/>
    </location>
</feature>
<feature type="compositionally biased region" description="Low complexity" evidence="1">
    <location>
        <begin position="561"/>
        <end position="570"/>
    </location>
</feature>
<feature type="domain" description="DUF5817" evidence="2">
    <location>
        <begin position="7"/>
        <end position="65"/>
    </location>
</feature>
<geneLocation type="plasmid" evidence="3 4">
    <name>unnamed5</name>
</geneLocation>
<dbReference type="RefSeq" id="WP_103428360.1">
    <property type="nucleotide sequence ID" value="NZ_CP026314.1"/>
</dbReference>
<evidence type="ECO:0000313" key="3">
    <source>
        <dbReference type="EMBL" id="AUV84682.1"/>
    </source>
</evidence>
<accession>A0A2I8VS03</accession>
<feature type="compositionally biased region" description="Polar residues" evidence="1">
    <location>
        <begin position="577"/>
        <end position="588"/>
    </location>
</feature>
<evidence type="ECO:0000313" key="4">
    <source>
        <dbReference type="Proteomes" id="UP000236584"/>
    </source>
</evidence>
<reference evidence="3 4" key="1">
    <citation type="submission" date="2018-01" db="EMBL/GenBank/DDBJ databases">
        <title>Complete genome sequence of Salinigranum rubrum GX10T, an extremely halophilic archaeon isolated from a marine solar saltern.</title>
        <authorList>
            <person name="Han S."/>
        </authorList>
    </citation>
    <scope>NUCLEOTIDE SEQUENCE [LARGE SCALE GENOMIC DNA]</scope>
    <source>
        <strain evidence="3 4">GX10</strain>
        <plasmid evidence="4">Plasmid unnamed5</plasmid>
    </source>
</reference>
<dbReference type="AlphaFoldDB" id="A0A2I8VS03"/>
<sequence length="608" mass="66937">MSDTTSYAVVGCSNCDALWVVGDLWDQDTAACPSCGHTKNTDRLRALKEADDHAVACELRSRMLAARAVSNPTHDGFENLDERDQYATLAEQVEDYFATDENLYADQIETTEREKIVAEAADRAVEAHFEQFEYDVDTSWREEFGEAADRVAGRVVDDVPRQAGAGSFEVVDHQPLDTTATLRLDDHAPSETWQTLADDEAFRDALLDRARDLVRDARPAQYVITLIEAGVTAMDGAFARVLATALGGDESALSPALSAFGKGGVVEEIGVPAPSLDAVRDGPLALFALDDTDDMATVSVRIEPAFADRRADQRRALFELVEALADVVDVRLAVADDETMRWLLGEHAGDLPADVSEMCKEWLHTDNPASRERVGGALGDLEPDAPAVTTLRRIADAPGEARTYGSLYEQETDFPAGEGSENDTQEKAAQRVRTHLKRLRDHDLVTEGYQTNQGRAVAVTSTGLAYLSALRRESGALPEMPVAADPPKTLPTCRVNPRKHERGERRQTRPQTAPAAARRRRNRRRPRNGRTTTRTPPFTPASSAGIGRRRCSQRLTTAKCRSSTRGSTSSHTPIRGSRSSVSTVELTPSSFRSRTRIRCRRRRRLRSR</sequence>
<dbReference type="Gene3D" id="3.90.820.10">
    <property type="entry name" value="Structural Genomics, Unknown Function 30-nov-00 1gh9 Mol_id"/>
    <property type="match status" value="1"/>
</dbReference>
<gene>
    <name evidence="3" type="ORF">C2R22_24440</name>
</gene>
<dbReference type="Proteomes" id="UP000236584">
    <property type="component" value="Plasmid unnamed5"/>
</dbReference>
<feature type="region of interest" description="Disordered" evidence="1">
    <location>
        <begin position="478"/>
        <end position="593"/>
    </location>
</feature>
<keyword evidence="4" id="KW-1185">Reference proteome</keyword>
<dbReference type="GeneID" id="35595314"/>